<dbReference type="InterPro" id="IPR001155">
    <property type="entry name" value="OxRdtase_FMN_N"/>
</dbReference>
<dbReference type="SUPFAM" id="SSF51395">
    <property type="entry name" value="FMN-linked oxidoreductases"/>
    <property type="match status" value="1"/>
</dbReference>
<comment type="caution">
    <text evidence="5">The sequence shown here is derived from an EMBL/GenBank/DDBJ whole genome shotgun (WGS) entry which is preliminary data.</text>
</comment>
<dbReference type="CDD" id="cd02933">
    <property type="entry name" value="OYE_like_FMN"/>
    <property type="match status" value="1"/>
</dbReference>
<evidence type="ECO:0000313" key="6">
    <source>
        <dbReference type="Proteomes" id="UP000664303"/>
    </source>
</evidence>
<evidence type="ECO:0000259" key="4">
    <source>
        <dbReference type="Pfam" id="PF00724"/>
    </source>
</evidence>
<evidence type="ECO:0000256" key="2">
    <source>
        <dbReference type="ARBA" id="ARBA00005979"/>
    </source>
</evidence>
<dbReference type="AlphaFoldDB" id="A0A939DEP0"/>
<dbReference type="PANTHER" id="PTHR22893">
    <property type="entry name" value="NADH OXIDOREDUCTASE-RELATED"/>
    <property type="match status" value="1"/>
</dbReference>
<dbReference type="PANTHER" id="PTHR22893:SF91">
    <property type="entry name" value="NADPH DEHYDROGENASE 2-RELATED"/>
    <property type="match status" value="1"/>
</dbReference>
<dbReference type="InterPro" id="IPR013785">
    <property type="entry name" value="Aldolase_TIM"/>
</dbReference>
<name>A0A939DEP0_9GAMM</name>
<dbReference type="Gene3D" id="3.20.20.70">
    <property type="entry name" value="Aldolase class I"/>
    <property type="match status" value="1"/>
</dbReference>
<dbReference type="EMBL" id="JAFKCZ010000005">
    <property type="protein sequence ID" value="MBN7796511.1"/>
    <property type="molecule type" value="Genomic_DNA"/>
</dbReference>
<evidence type="ECO:0000256" key="1">
    <source>
        <dbReference type="ARBA" id="ARBA00001917"/>
    </source>
</evidence>
<comment type="similarity">
    <text evidence="2">Belongs to the NADH:flavin oxidoreductase/NADH oxidase family.</text>
</comment>
<feature type="domain" description="NADH:flavin oxidoreductase/NADH oxidase N-terminal" evidence="4">
    <location>
        <begin position="3"/>
        <end position="329"/>
    </location>
</feature>
<dbReference type="FunFam" id="3.20.20.70:FF:000059">
    <property type="entry name" value="N-ethylmaleimide reductase, FMN-linked"/>
    <property type="match status" value="1"/>
</dbReference>
<dbReference type="GO" id="GO:0016628">
    <property type="term" value="F:oxidoreductase activity, acting on the CH-CH group of donors, NAD or NADP as acceptor"/>
    <property type="evidence" value="ECO:0007669"/>
    <property type="project" value="UniProtKB-ARBA"/>
</dbReference>
<accession>A0A939DEP0</accession>
<keyword evidence="6" id="KW-1185">Reference proteome</keyword>
<dbReference type="GO" id="GO:0010181">
    <property type="term" value="F:FMN binding"/>
    <property type="evidence" value="ECO:0007669"/>
    <property type="project" value="InterPro"/>
</dbReference>
<evidence type="ECO:0000313" key="5">
    <source>
        <dbReference type="EMBL" id="MBN7796511.1"/>
    </source>
</evidence>
<dbReference type="GO" id="GO:0005829">
    <property type="term" value="C:cytosol"/>
    <property type="evidence" value="ECO:0007669"/>
    <property type="project" value="TreeGrafter"/>
</dbReference>
<comment type="cofactor">
    <cofactor evidence="1">
        <name>FMN</name>
        <dbReference type="ChEBI" id="CHEBI:58210"/>
    </cofactor>
</comment>
<reference evidence="5" key="1">
    <citation type="submission" date="2021-02" db="EMBL/GenBank/DDBJ databases">
        <title>PHA producing bacteria isolated from coastal sediment in Guangdong, Shenzhen.</title>
        <authorList>
            <person name="Zheng W."/>
            <person name="Yu S."/>
            <person name="Huang Y."/>
        </authorList>
    </citation>
    <scope>NUCLEOTIDE SEQUENCE</scope>
    <source>
        <strain evidence="5">TN14-10</strain>
    </source>
</reference>
<sequence>MKKLFEPVALGRLQLANRVVMAPMTRSRAGDDDCVTGLHVEYYRQRAGAGLVISEGTHPSRDGKGYCRTPGIYNDAQVAAWRQVVDAVHAAGGAMVLQVMHCGRVAHPDNKAADAETVAPSAIAAGAEMFTEGGMKAMVTPRALATEEIPGVVEEYRRATENAYAAGFDGVELHCTSGYLPAQFLSTGTNRREDRYGGSLDNRLRFVVEVLEAMCSVDGADRVGLRICPGNPFNDLHDDNPEETFAALLDRIDGMGLAYLHVIRMPRGPVDNLALARAHFSGPLIVNDSYSAEEADAVIAAGEAAAVSFGRHFIANPDLVGRLKQGLPLAEMDTSTLYTPGEKGFTDYPLA</sequence>
<keyword evidence="3" id="KW-0560">Oxidoreductase</keyword>
<gene>
    <name evidence="5" type="ORF">JYP50_07910</name>
</gene>
<proteinExistence type="inferred from homology"/>
<dbReference type="Proteomes" id="UP000664303">
    <property type="component" value="Unassembled WGS sequence"/>
</dbReference>
<evidence type="ECO:0000256" key="3">
    <source>
        <dbReference type="ARBA" id="ARBA00023002"/>
    </source>
</evidence>
<protein>
    <submittedName>
        <fullName evidence="5">Alkene reductase</fullName>
    </submittedName>
</protein>
<dbReference type="RefSeq" id="WP_206559956.1">
    <property type="nucleotide sequence ID" value="NZ_JAFKCZ010000005.1"/>
</dbReference>
<dbReference type="Pfam" id="PF00724">
    <property type="entry name" value="Oxidored_FMN"/>
    <property type="match status" value="1"/>
</dbReference>
<dbReference type="InterPro" id="IPR045247">
    <property type="entry name" value="Oye-like"/>
</dbReference>
<organism evidence="5 6">
    <name type="scientific">Parahaliea mediterranea</name>
    <dbReference type="NCBI Taxonomy" id="651086"/>
    <lineage>
        <taxon>Bacteria</taxon>
        <taxon>Pseudomonadati</taxon>
        <taxon>Pseudomonadota</taxon>
        <taxon>Gammaproteobacteria</taxon>
        <taxon>Cellvibrionales</taxon>
        <taxon>Halieaceae</taxon>
        <taxon>Parahaliea</taxon>
    </lineage>
</organism>